<dbReference type="AlphaFoldDB" id="A0A9P4PNK3"/>
<gene>
    <name evidence="2" type="ORF">P171DRAFT_212520</name>
</gene>
<dbReference type="Pfam" id="PF00069">
    <property type="entry name" value="Pkinase"/>
    <property type="match status" value="1"/>
</dbReference>
<dbReference type="Proteomes" id="UP000799764">
    <property type="component" value="Unassembled WGS sequence"/>
</dbReference>
<dbReference type="InterPro" id="IPR000719">
    <property type="entry name" value="Prot_kinase_dom"/>
</dbReference>
<dbReference type="InterPro" id="IPR053235">
    <property type="entry name" value="Ser_Thr_kinase"/>
</dbReference>
<dbReference type="OrthoDB" id="3785944at2759"/>
<dbReference type="SUPFAM" id="SSF56112">
    <property type="entry name" value="Protein kinase-like (PK-like)"/>
    <property type="match status" value="1"/>
</dbReference>
<evidence type="ECO:0000259" key="1">
    <source>
        <dbReference type="PROSITE" id="PS50011"/>
    </source>
</evidence>
<evidence type="ECO:0000313" key="2">
    <source>
        <dbReference type="EMBL" id="KAF2448405.1"/>
    </source>
</evidence>
<dbReference type="Gene3D" id="1.10.510.10">
    <property type="entry name" value="Transferase(Phosphotransferase) domain 1"/>
    <property type="match status" value="1"/>
</dbReference>
<dbReference type="SMART" id="SM00220">
    <property type="entry name" value="S_TKc"/>
    <property type="match status" value="1"/>
</dbReference>
<dbReference type="PROSITE" id="PS50011">
    <property type="entry name" value="PROTEIN_KINASE_DOM"/>
    <property type="match status" value="1"/>
</dbReference>
<name>A0A9P4PNK3_9PLEO</name>
<dbReference type="GO" id="GO:0005737">
    <property type="term" value="C:cytoplasm"/>
    <property type="evidence" value="ECO:0007669"/>
    <property type="project" value="TreeGrafter"/>
</dbReference>
<organism evidence="2 3">
    <name type="scientific">Karstenula rhodostoma CBS 690.94</name>
    <dbReference type="NCBI Taxonomy" id="1392251"/>
    <lineage>
        <taxon>Eukaryota</taxon>
        <taxon>Fungi</taxon>
        <taxon>Dikarya</taxon>
        <taxon>Ascomycota</taxon>
        <taxon>Pezizomycotina</taxon>
        <taxon>Dothideomycetes</taxon>
        <taxon>Pleosporomycetidae</taxon>
        <taxon>Pleosporales</taxon>
        <taxon>Massarineae</taxon>
        <taxon>Didymosphaeriaceae</taxon>
        <taxon>Karstenula</taxon>
    </lineage>
</organism>
<dbReference type="InterPro" id="IPR011009">
    <property type="entry name" value="Kinase-like_dom_sf"/>
</dbReference>
<dbReference type="InterPro" id="IPR008271">
    <property type="entry name" value="Ser/Thr_kinase_AS"/>
</dbReference>
<feature type="domain" description="Protein kinase" evidence="1">
    <location>
        <begin position="17"/>
        <end position="297"/>
    </location>
</feature>
<accession>A0A9P4PNK3</accession>
<dbReference type="GO" id="GO:0004674">
    <property type="term" value="F:protein serine/threonine kinase activity"/>
    <property type="evidence" value="ECO:0007669"/>
    <property type="project" value="TreeGrafter"/>
</dbReference>
<dbReference type="PANTHER" id="PTHR24361:SF613">
    <property type="entry name" value="NUCLEAR RECEPTOR-BINDING PROTEIN-RELATED"/>
    <property type="match status" value="1"/>
</dbReference>
<protein>
    <submittedName>
        <fullName evidence="2">Kinase-like protein</fullName>
    </submittedName>
</protein>
<evidence type="ECO:0000313" key="3">
    <source>
        <dbReference type="Proteomes" id="UP000799764"/>
    </source>
</evidence>
<reference evidence="2" key="1">
    <citation type="journal article" date="2020" name="Stud. Mycol.">
        <title>101 Dothideomycetes genomes: a test case for predicting lifestyles and emergence of pathogens.</title>
        <authorList>
            <person name="Haridas S."/>
            <person name="Albert R."/>
            <person name="Binder M."/>
            <person name="Bloem J."/>
            <person name="Labutti K."/>
            <person name="Salamov A."/>
            <person name="Andreopoulos B."/>
            <person name="Baker S."/>
            <person name="Barry K."/>
            <person name="Bills G."/>
            <person name="Bluhm B."/>
            <person name="Cannon C."/>
            <person name="Castanera R."/>
            <person name="Culley D."/>
            <person name="Daum C."/>
            <person name="Ezra D."/>
            <person name="Gonzalez J."/>
            <person name="Henrissat B."/>
            <person name="Kuo A."/>
            <person name="Liang C."/>
            <person name="Lipzen A."/>
            <person name="Lutzoni F."/>
            <person name="Magnuson J."/>
            <person name="Mondo S."/>
            <person name="Nolan M."/>
            <person name="Ohm R."/>
            <person name="Pangilinan J."/>
            <person name="Park H.-J."/>
            <person name="Ramirez L."/>
            <person name="Alfaro M."/>
            <person name="Sun H."/>
            <person name="Tritt A."/>
            <person name="Yoshinaga Y."/>
            <person name="Zwiers L.-H."/>
            <person name="Turgeon B."/>
            <person name="Goodwin S."/>
            <person name="Spatafora J."/>
            <person name="Crous P."/>
            <person name="Grigoriev I."/>
        </authorList>
    </citation>
    <scope>NUCLEOTIDE SEQUENCE</scope>
    <source>
        <strain evidence="2">CBS 690.94</strain>
    </source>
</reference>
<keyword evidence="2" id="KW-0808">Transferase</keyword>
<dbReference type="PROSITE" id="PS00108">
    <property type="entry name" value="PROTEIN_KINASE_ST"/>
    <property type="match status" value="1"/>
</dbReference>
<keyword evidence="2" id="KW-0418">Kinase</keyword>
<proteinExistence type="predicted"/>
<comment type="caution">
    <text evidence="2">The sequence shown here is derived from an EMBL/GenBank/DDBJ whole genome shotgun (WGS) entry which is preliminary data.</text>
</comment>
<dbReference type="PANTHER" id="PTHR24361">
    <property type="entry name" value="MITOGEN-ACTIVATED KINASE KINASE KINASE"/>
    <property type="match status" value="1"/>
</dbReference>
<keyword evidence="3" id="KW-1185">Reference proteome</keyword>
<sequence length="309" mass="35759">MPEQPHKIYLQPEEVPYQHVQPIGHGGQASVDSVKRGSKVYARKLYMLSRIPRPIELERIHEEVEIANGLVHQHVVRLIETYQLKNMYAIIMEPVAEGNLATYLSELDEVPVGADAGRRECLAQWFYCLANALSYLHKSRIRHRDVKPQNILTLEGHVYFTDFGISETFQEATISGSTEVIGTRTYRSPERESRKRSGRREDIYSLGAVFLEMLSVYTRQGLLKVWHEFRGGPYRQNIDKIERWIHYLHDPVFSAMPFWYGAVLSLCGFMVEEQPKNRPYADGMGIRRHLIQLQDFVASRGAMRLQLIT</sequence>
<dbReference type="GO" id="GO:0005524">
    <property type="term" value="F:ATP binding"/>
    <property type="evidence" value="ECO:0007669"/>
    <property type="project" value="InterPro"/>
</dbReference>
<dbReference type="EMBL" id="MU001495">
    <property type="protein sequence ID" value="KAF2448405.1"/>
    <property type="molecule type" value="Genomic_DNA"/>
</dbReference>